<dbReference type="EMBL" id="MPUH01000967">
    <property type="protein sequence ID" value="OMJ71683.1"/>
    <property type="molecule type" value="Genomic_DNA"/>
</dbReference>
<dbReference type="OrthoDB" id="5984008at2759"/>
<name>A0A1R2B4F7_9CILI</name>
<evidence type="ECO:0000256" key="4">
    <source>
        <dbReference type="ARBA" id="ARBA00023136"/>
    </source>
</evidence>
<feature type="transmembrane region" description="Helical" evidence="5">
    <location>
        <begin position="979"/>
        <end position="997"/>
    </location>
</feature>
<dbReference type="InterPro" id="IPR001828">
    <property type="entry name" value="ANF_lig-bd_rcpt"/>
</dbReference>
<sequence length="1076" mass="124909">MNEFPLIIDATNDQSYISIFDAYSIENNIPYISLSTPHIESSFPSRFTIKSPLFNLSQQFFILIDFLNWEEFSVLYSSKLQDIELCAIIKANDHIKISSFISYSEDISLQSADSLIKTMVKAKGRRKLVIIDNSPSITTIQTAIKNRNLVKKENYFLFITEDIKEIFIDGAIIMATQGQEKSLSFNTYIKETIENTIEIINQESNDSEFLDMYSVMEKAFPDNHIKNYSLVNVQSQNWVEVGIWDKNFKIINEILYPGGINYVSKGYKVTPIRFSIANGTSELTTNEVFEIAAYWYSGAIYAVERSNALHEINNFMIELFPTDCGNMYYDPELSKACFEPILDKLGIVYLTSGWGTGALGNFKTLKFYNHYIPQITPTVQIDELGNKTLFPEFLKLTVSLNEFISSAIYLMKAFNWDAVNIIFSDDPVHYIIYPKLIAYLKNINFIVKNSADKHIFPKNYTRDDFDKYKSFFEEAKNNLCRIFFIYAVNSGHILEGLYDVGLRKGDIMILTSDTTIINTVNEDIEEKYIIKRYEFIEDSYVYNYKVWNGKLGQKLYTEISARIPVVNNICMDYDAVTVAKESVKYLIETGNDYEDLKLVEKTMRNSKTIGCLGTIIFDRDSNNRESALVKLQQILKNETTNKWFYQDFIVIDKYSSNALYFLTDVIGSAKNISSQSNYREKLMCPFDPYLRQDSKFGLIMLWFISFIIIIITMIASFFSYYFFKFDTYPLIFQIEPTLPDYVFIGNIFLSFFQLISLAPRNSNFKDPFINSFTLLSLNFMYYFNANYDTFWLCIYTNITFCIFWILICLILSKNLHEHLISFCLFEKIKDFSEIVFQLIVNLSLIPMLTMLLEVYVCKESIGDNFTDSFVSRDCDTFCYRTFHLKASIGVSIVLVTFIGLLVYLRTIWEKIQSSLHLATKPKYISILSLIQVIVVILNMNFRTFNKKYAGISVSCCIFVLFLVTLKIQPYNYKRLNRIWLLLLGIALWHSIACLIFLEIDNFFIWSLCEYLGITAIILIGGYFIKKTPYLLKGYKSVNIARLFLFEFGKINQSNVLENNESRIDENRSSMNTLKVT</sequence>
<accession>A0A1R2B4F7</accession>
<evidence type="ECO:0000313" key="8">
    <source>
        <dbReference type="Proteomes" id="UP000187209"/>
    </source>
</evidence>
<evidence type="ECO:0000313" key="7">
    <source>
        <dbReference type="EMBL" id="OMJ71683.1"/>
    </source>
</evidence>
<gene>
    <name evidence="7" type="ORF">SteCoe_30052</name>
</gene>
<feature type="domain" description="Receptor ligand binding region" evidence="6">
    <location>
        <begin position="371"/>
        <end position="622"/>
    </location>
</feature>
<dbReference type="Gene3D" id="3.40.50.2300">
    <property type="match status" value="4"/>
</dbReference>
<protein>
    <recommendedName>
        <fullName evidence="6">Receptor ligand binding region domain-containing protein</fullName>
    </recommendedName>
</protein>
<feature type="transmembrane region" description="Helical" evidence="5">
    <location>
        <begin position="741"/>
        <end position="758"/>
    </location>
</feature>
<evidence type="ECO:0000256" key="2">
    <source>
        <dbReference type="ARBA" id="ARBA00022692"/>
    </source>
</evidence>
<reference evidence="7 8" key="1">
    <citation type="submission" date="2016-11" db="EMBL/GenBank/DDBJ databases">
        <title>The macronuclear genome of Stentor coeruleus: a giant cell with tiny introns.</title>
        <authorList>
            <person name="Slabodnick M."/>
            <person name="Ruby J.G."/>
            <person name="Reiff S.B."/>
            <person name="Swart E.C."/>
            <person name="Gosai S."/>
            <person name="Prabakaran S."/>
            <person name="Witkowska E."/>
            <person name="Larue G.E."/>
            <person name="Fisher S."/>
            <person name="Freeman R.M."/>
            <person name="Gunawardena J."/>
            <person name="Chu W."/>
            <person name="Stover N.A."/>
            <person name="Gregory B.D."/>
            <person name="Nowacki M."/>
            <person name="Derisi J."/>
            <person name="Roy S.W."/>
            <person name="Marshall W.F."/>
            <person name="Sood P."/>
        </authorList>
    </citation>
    <scope>NUCLEOTIDE SEQUENCE [LARGE SCALE GENOMIC DNA]</scope>
    <source>
        <strain evidence="7">WM001</strain>
    </source>
</reference>
<keyword evidence="2 5" id="KW-0812">Transmembrane</keyword>
<evidence type="ECO:0000256" key="3">
    <source>
        <dbReference type="ARBA" id="ARBA00022989"/>
    </source>
</evidence>
<evidence type="ECO:0000256" key="5">
    <source>
        <dbReference type="SAM" id="Phobius"/>
    </source>
</evidence>
<keyword evidence="4 5" id="KW-0472">Membrane</keyword>
<comment type="subcellular location">
    <subcellularLocation>
        <location evidence="1">Membrane</location>
    </subcellularLocation>
</comment>
<proteinExistence type="predicted"/>
<feature type="transmembrane region" description="Helical" evidence="5">
    <location>
        <begin position="886"/>
        <end position="904"/>
    </location>
</feature>
<feature type="transmembrane region" description="Helical" evidence="5">
    <location>
        <begin position="767"/>
        <end position="783"/>
    </location>
</feature>
<dbReference type="Proteomes" id="UP000187209">
    <property type="component" value="Unassembled WGS sequence"/>
</dbReference>
<evidence type="ECO:0000256" key="1">
    <source>
        <dbReference type="ARBA" id="ARBA00004370"/>
    </source>
</evidence>
<evidence type="ECO:0000259" key="6">
    <source>
        <dbReference type="Pfam" id="PF01094"/>
    </source>
</evidence>
<dbReference type="AlphaFoldDB" id="A0A1R2B4F7"/>
<feature type="transmembrane region" description="Helical" evidence="5">
    <location>
        <begin position="789"/>
        <end position="811"/>
    </location>
</feature>
<dbReference type="GO" id="GO:0016020">
    <property type="term" value="C:membrane"/>
    <property type="evidence" value="ECO:0007669"/>
    <property type="project" value="UniProtKB-SubCell"/>
</dbReference>
<feature type="transmembrane region" description="Helical" evidence="5">
    <location>
        <begin position="924"/>
        <end position="942"/>
    </location>
</feature>
<feature type="transmembrane region" description="Helical" evidence="5">
    <location>
        <begin position="831"/>
        <end position="852"/>
    </location>
</feature>
<dbReference type="SUPFAM" id="SSF53822">
    <property type="entry name" value="Periplasmic binding protein-like I"/>
    <property type="match status" value="2"/>
</dbReference>
<feature type="transmembrane region" description="Helical" evidence="5">
    <location>
        <begin position="1003"/>
        <end position="1024"/>
    </location>
</feature>
<feature type="transmembrane region" description="Helical" evidence="5">
    <location>
        <begin position="948"/>
        <end position="967"/>
    </location>
</feature>
<dbReference type="InterPro" id="IPR028082">
    <property type="entry name" value="Peripla_BP_I"/>
</dbReference>
<comment type="caution">
    <text evidence="7">The sequence shown here is derived from an EMBL/GenBank/DDBJ whole genome shotgun (WGS) entry which is preliminary data.</text>
</comment>
<feature type="transmembrane region" description="Helical" evidence="5">
    <location>
        <begin position="699"/>
        <end position="721"/>
    </location>
</feature>
<dbReference type="Pfam" id="PF01094">
    <property type="entry name" value="ANF_receptor"/>
    <property type="match status" value="1"/>
</dbReference>
<keyword evidence="3 5" id="KW-1133">Transmembrane helix</keyword>
<keyword evidence="8" id="KW-1185">Reference proteome</keyword>
<organism evidence="7 8">
    <name type="scientific">Stentor coeruleus</name>
    <dbReference type="NCBI Taxonomy" id="5963"/>
    <lineage>
        <taxon>Eukaryota</taxon>
        <taxon>Sar</taxon>
        <taxon>Alveolata</taxon>
        <taxon>Ciliophora</taxon>
        <taxon>Postciliodesmatophora</taxon>
        <taxon>Heterotrichea</taxon>
        <taxon>Heterotrichida</taxon>
        <taxon>Stentoridae</taxon>
        <taxon>Stentor</taxon>
    </lineage>
</organism>